<evidence type="ECO:0000313" key="2">
    <source>
        <dbReference type="Proteomes" id="UP000198736"/>
    </source>
</evidence>
<reference evidence="2" key="1">
    <citation type="submission" date="2015-10" db="EMBL/GenBank/DDBJ databases">
        <authorList>
            <person name="Luecker S."/>
            <person name="Luecker S."/>
        </authorList>
    </citation>
    <scope>NUCLEOTIDE SEQUENCE [LARGE SCALE GENOMIC DNA]</scope>
</reference>
<protein>
    <submittedName>
        <fullName evidence="1">Uncharacterized protein</fullName>
    </submittedName>
</protein>
<evidence type="ECO:0000313" key="1">
    <source>
        <dbReference type="EMBL" id="CUS36199.1"/>
    </source>
</evidence>
<proteinExistence type="predicted"/>
<gene>
    <name evidence="1" type="ORF">COMA2_210013</name>
</gene>
<dbReference type="EMBL" id="CZPZ01000014">
    <property type="protein sequence ID" value="CUS36199.1"/>
    <property type="molecule type" value="Genomic_DNA"/>
</dbReference>
<name>A0A0S4LF28_9BACT</name>
<dbReference type="Proteomes" id="UP000198736">
    <property type="component" value="Unassembled WGS sequence"/>
</dbReference>
<keyword evidence="2" id="KW-1185">Reference proteome</keyword>
<sequence>MADTWMRDVEASLALRVLQGGLSAVPRVR</sequence>
<dbReference type="AlphaFoldDB" id="A0A0S4LF28"/>
<organism evidence="1 2">
    <name type="scientific">Candidatus Nitrospira nitrificans</name>
    <dbReference type="NCBI Taxonomy" id="1742973"/>
    <lineage>
        <taxon>Bacteria</taxon>
        <taxon>Pseudomonadati</taxon>
        <taxon>Nitrospirota</taxon>
        <taxon>Nitrospiria</taxon>
        <taxon>Nitrospirales</taxon>
        <taxon>Nitrospiraceae</taxon>
        <taxon>Nitrospira</taxon>
    </lineage>
</organism>
<accession>A0A0S4LF28</accession>